<sequence>MDQYAIYTNKGGGKAAYPFLLNIHHPSAVGYHHTVMVPLIPLTRLIDFPPKKLCPLLKIQHQHYVAMTHMLGGVSPKEIGEWIKQLDGEIYEVKNAFDFLLNGI</sequence>
<keyword evidence="3" id="KW-0678">Repressor</keyword>
<protein>
    <recommendedName>
        <fullName evidence="2">Toxin CcdB</fullName>
    </recommendedName>
    <alternativeName>
        <fullName evidence="8">Cytotoxic protein CcdB</fullName>
    </alternativeName>
    <alternativeName>
        <fullName evidence="7">Protein LetD</fullName>
    </alternativeName>
</protein>
<evidence type="ECO:0000256" key="2">
    <source>
        <dbReference type="ARBA" id="ARBA00015075"/>
    </source>
</evidence>
<organism evidence="9 10">
    <name type="scientific">Rahnella sikkimica</name>
    <dbReference type="NCBI Taxonomy" id="1805933"/>
    <lineage>
        <taxon>Bacteria</taxon>
        <taxon>Pseudomonadati</taxon>
        <taxon>Pseudomonadota</taxon>
        <taxon>Gammaproteobacteria</taxon>
        <taxon>Enterobacterales</taxon>
        <taxon>Yersiniaceae</taxon>
        <taxon>Rahnella</taxon>
    </lineage>
</organism>
<accession>A0A2L1UST8</accession>
<evidence type="ECO:0000313" key="10">
    <source>
        <dbReference type="Proteomes" id="UP000239197"/>
    </source>
</evidence>
<dbReference type="Pfam" id="PF01845">
    <property type="entry name" value="CcdB"/>
    <property type="match status" value="1"/>
</dbReference>
<evidence type="ECO:0000256" key="1">
    <source>
        <dbReference type="ARBA" id="ARBA00005230"/>
    </source>
</evidence>
<dbReference type="SUPFAM" id="SSF50118">
    <property type="entry name" value="Cell growth inhibitor/plasmid maintenance toxic component"/>
    <property type="match status" value="1"/>
</dbReference>
<reference evidence="10" key="1">
    <citation type="submission" date="2017-01" db="EMBL/GenBank/DDBJ databases">
        <title>Genome sequence of Rouxiella sp. ERMR1:05.</title>
        <authorList>
            <person name="Kumar R."/>
            <person name="Singh D."/>
            <person name="Kumar S."/>
        </authorList>
    </citation>
    <scope>NUCLEOTIDE SEQUENCE [LARGE SCALE GENOMIC DNA]</scope>
    <source>
        <strain evidence="10">ERMR1:05</strain>
    </source>
</reference>
<evidence type="ECO:0000256" key="4">
    <source>
        <dbReference type="ARBA" id="ARBA00022649"/>
    </source>
</evidence>
<keyword evidence="5" id="KW-0805">Transcription regulation</keyword>
<dbReference type="OrthoDB" id="9813510at2"/>
<dbReference type="InterPro" id="IPR002712">
    <property type="entry name" value="CcdB"/>
</dbReference>
<keyword evidence="6" id="KW-0804">Transcription</keyword>
<comment type="similarity">
    <text evidence="1">Belongs to the CcdB toxin family.</text>
</comment>
<evidence type="ECO:0000256" key="3">
    <source>
        <dbReference type="ARBA" id="ARBA00022491"/>
    </source>
</evidence>
<evidence type="ECO:0000256" key="6">
    <source>
        <dbReference type="ARBA" id="ARBA00023163"/>
    </source>
</evidence>
<keyword evidence="4" id="KW-1277">Toxin-antitoxin system</keyword>
<evidence type="ECO:0000256" key="5">
    <source>
        <dbReference type="ARBA" id="ARBA00023015"/>
    </source>
</evidence>
<dbReference type="InterPro" id="IPR011067">
    <property type="entry name" value="Plasmid_toxin/cell-grow_inhib"/>
</dbReference>
<dbReference type="EMBL" id="CP019062">
    <property type="protein sequence ID" value="AVF36005.1"/>
    <property type="molecule type" value="Genomic_DNA"/>
</dbReference>
<dbReference type="Gene3D" id="2.30.30.110">
    <property type="match status" value="1"/>
</dbReference>
<evidence type="ECO:0000256" key="8">
    <source>
        <dbReference type="ARBA" id="ARBA00033135"/>
    </source>
</evidence>
<evidence type="ECO:0000256" key="7">
    <source>
        <dbReference type="ARBA" id="ARBA00029628"/>
    </source>
</evidence>
<dbReference type="KEGG" id="rox:BV494_14170"/>
<proteinExistence type="inferred from homology"/>
<name>A0A2L1UST8_9GAMM</name>
<gene>
    <name evidence="9" type="ORF">BV494_14170</name>
</gene>
<dbReference type="GO" id="GO:0006276">
    <property type="term" value="P:plasmid maintenance"/>
    <property type="evidence" value="ECO:0007669"/>
    <property type="project" value="InterPro"/>
</dbReference>
<dbReference type="GO" id="GO:0008657">
    <property type="term" value="F:DNA topoisomerase type II (double strand cut, ATP-hydrolyzing) inhibitor activity"/>
    <property type="evidence" value="ECO:0007669"/>
    <property type="project" value="InterPro"/>
</dbReference>
<dbReference type="RefSeq" id="WP_104923467.1">
    <property type="nucleotide sequence ID" value="NZ_CP019062.1"/>
</dbReference>
<keyword evidence="10" id="KW-1185">Reference proteome</keyword>
<dbReference type="AlphaFoldDB" id="A0A2L1UST8"/>
<evidence type="ECO:0000313" key="9">
    <source>
        <dbReference type="EMBL" id="AVF36005.1"/>
    </source>
</evidence>
<dbReference type="Proteomes" id="UP000239197">
    <property type="component" value="Chromosome"/>
</dbReference>